<dbReference type="InterPro" id="IPR015943">
    <property type="entry name" value="WD40/YVTN_repeat-like_dom_sf"/>
</dbReference>
<dbReference type="PROSITE" id="PS51257">
    <property type="entry name" value="PROKAR_LIPOPROTEIN"/>
    <property type="match status" value="1"/>
</dbReference>
<dbReference type="EMBL" id="FOJW01000008">
    <property type="protein sequence ID" value="SFB15606.1"/>
    <property type="molecule type" value="Genomic_DNA"/>
</dbReference>
<feature type="signal peptide" evidence="2">
    <location>
        <begin position="1"/>
        <end position="18"/>
    </location>
</feature>
<evidence type="ECO:0000313" key="3">
    <source>
        <dbReference type="EMBL" id="SFB15606.1"/>
    </source>
</evidence>
<reference evidence="3 4" key="1">
    <citation type="submission" date="2016-10" db="EMBL/GenBank/DDBJ databases">
        <authorList>
            <person name="de Groot N.N."/>
        </authorList>
    </citation>
    <scope>NUCLEOTIDE SEQUENCE [LARGE SCALE GENOMIC DNA]</scope>
    <source>
        <strain evidence="3 4">CGMCC 1.3702</strain>
    </source>
</reference>
<protein>
    <recommendedName>
        <fullName evidence="5">PQQ-like domain-containing protein</fullName>
    </recommendedName>
</protein>
<accession>A0A1I0YS14</accession>
<evidence type="ECO:0008006" key="5">
    <source>
        <dbReference type="Google" id="ProtNLM"/>
    </source>
</evidence>
<sequence>MKKIVILVLMLVFLYACGEEPSNGAYNDTAENNGAASDKETQEVPNKENDDEAESVTEDETQNTAGNVTDMDIDSVYEAIVQNDFLNDDTLEMNNANLDWFTFEFMSLANKSITVVDNTAYFSNNQDTYPLNLKDNSFADEIDEGTDVQIVQYDGELLFLHSDNDQIYMHYLNKDTEEIADTVEFSKAKDTDDIANTYLYEDKLIGVTGYVGNIYIFDLSTNSLEEVIDMEEVLGERRDLNTIGFDDGLLYIGAEGLSSSIYALDVTSGELSWDLELGEDSLYTMVGTYQKEPIFVGDSMHIHLENKAYLEIDKNTGELLNAAEFGVRSHLLHATEENIYMVHENTREEEEYIVSLNKDTLEPNWAVAIDGRHKDFAATVNDNYLYTAVLNHTKDPGGTDWYKIDMDTGEILKKDYIEELNNQNAEGLFFEIIEDKMILADGFAGAISQLE</sequence>
<feature type="compositionally biased region" description="Basic and acidic residues" evidence="1">
    <location>
        <begin position="37"/>
        <end position="48"/>
    </location>
</feature>
<evidence type="ECO:0000256" key="2">
    <source>
        <dbReference type="SAM" id="SignalP"/>
    </source>
</evidence>
<feature type="compositionally biased region" description="Acidic residues" evidence="1">
    <location>
        <begin position="49"/>
        <end position="61"/>
    </location>
</feature>
<dbReference type="AlphaFoldDB" id="A0A1I0YS14"/>
<feature type="chain" id="PRO_5038879207" description="PQQ-like domain-containing protein" evidence="2">
    <location>
        <begin position="19"/>
        <end position="451"/>
    </location>
</feature>
<dbReference type="InterPro" id="IPR011047">
    <property type="entry name" value="Quinoprotein_ADH-like_sf"/>
</dbReference>
<organism evidence="3 4">
    <name type="scientific">Lentibacillus halodurans</name>
    <dbReference type="NCBI Taxonomy" id="237679"/>
    <lineage>
        <taxon>Bacteria</taxon>
        <taxon>Bacillati</taxon>
        <taxon>Bacillota</taxon>
        <taxon>Bacilli</taxon>
        <taxon>Bacillales</taxon>
        <taxon>Bacillaceae</taxon>
        <taxon>Lentibacillus</taxon>
    </lineage>
</organism>
<feature type="compositionally biased region" description="Polar residues" evidence="1">
    <location>
        <begin position="26"/>
        <end position="35"/>
    </location>
</feature>
<keyword evidence="4" id="KW-1185">Reference proteome</keyword>
<feature type="region of interest" description="Disordered" evidence="1">
    <location>
        <begin position="26"/>
        <end position="69"/>
    </location>
</feature>
<evidence type="ECO:0000313" key="4">
    <source>
        <dbReference type="Proteomes" id="UP000198642"/>
    </source>
</evidence>
<keyword evidence="2" id="KW-0732">Signal</keyword>
<evidence type="ECO:0000256" key="1">
    <source>
        <dbReference type="SAM" id="MobiDB-lite"/>
    </source>
</evidence>
<dbReference type="OrthoDB" id="2962550at2"/>
<proteinExistence type="predicted"/>
<dbReference type="SUPFAM" id="SSF50998">
    <property type="entry name" value="Quinoprotein alcohol dehydrogenase-like"/>
    <property type="match status" value="1"/>
</dbReference>
<name>A0A1I0YS14_9BACI</name>
<dbReference type="Gene3D" id="2.130.10.10">
    <property type="entry name" value="YVTN repeat-like/Quinoprotein amine dehydrogenase"/>
    <property type="match status" value="1"/>
</dbReference>
<dbReference type="Proteomes" id="UP000198642">
    <property type="component" value="Unassembled WGS sequence"/>
</dbReference>
<dbReference type="RefSeq" id="WP_090237829.1">
    <property type="nucleotide sequence ID" value="NZ_FOJW01000008.1"/>
</dbReference>
<gene>
    <name evidence="3" type="ORF">SAMN04488072_108106</name>
</gene>